<feature type="disulfide bond" evidence="2">
    <location>
        <begin position="151"/>
        <end position="178"/>
    </location>
</feature>
<comment type="caution">
    <text evidence="2">Lacks conserved residue(s) required for the propagation of feature annotation.</text>
</comment>
<evidence type="ECO:0000256" key="3">
    <source>
        <dbReference type="SAM" id="SignalP"/>
    </source>
</evidence>
<dbReference type="Pfam" id="PF00431">
    <property type="entry name" value="CUB"/>
    <property type="match status" value="1"/>
</dbReference>
<feature type="signal peptide" evidence="3">
    <location>
        <begin position="1"/>
        <end position="17"/>
    </location>
</feature>
<evidence type="ECO:0000313" key="6">
    <source>
        <dbReference type="EMBL" id="CAJ0571373.1"/>
    </source>
</evidence>
<dbReference type="PROSITE" id="PS50041">
    <property type="entry name" value="C_TYPE_LECTIN_2"/>
    <property type="match status" value="1"/>
</dbReference>
<dbReference type="Proteomes" id="UP001177023">
    <property type="component" value="Unassembled WGS sequence"/>
</dbReference>
<comment type="caution">
    <text evidence="6">The sequence shown here is derived from an EMBL/GenBank/DDBJ whole genome shotgun (WGS) entry which is preliminary data.</text>
</comment>
<feature type="domain" description="C-type lectin" evidence="5">
    <location>
        <begin position="33"/>
        <end position="135"/>
    </location>
</feature>
<name>A0AA36CLM9_9BILA</name>
<dbReference type="PANTHER" id="PTHR22991:SF40">
    <property type="entry name" value="PROTEIN CBG13490"/>
    <property type="match status" value="1"/>
</dbReference>
<feature type="domain" description="CUB" evidence="4">
    <location>
        <begin position="151"/>
        <end position="260"/>
    </location>
</feature>
<gene>
    <name evidence="6" type="ORF">MSPICULIGERA_LOCUS9782</name>
</gene>
<dbReference type="InterPro" id="IPR001304">
    <property type="entry name" value="C-type_lectin-like"/>
</dbReference>
<feature type="chain" id="PRO_5041392447" evidence="3">
    <location>
        <begin position="18"/>
        <end position="278"/>
    </location>
</feature>
<dbReference type="SMART" id="SM00034">
    <property type="entry name" value="CLECT"/>
    <property type="match status" value="1"/>
</dbReference>
<dbReference type="SUPFAM" id="SSF56436">
    <property type="entry name" value="C-type lectin-like"/>
    <property type="match status" value="1"/>
</dbReference>
<accession>A0AA36CLM9</accession>
<evidence type="ECO:0000259" key="4">
    <source>
        <dbReference type="PROSITE" id="PS01180"/>
    </source>
</evidence>
<dbReference type="Gene3D" id="2.60.120.290">
    <property type="entry name" value="Spermadhesin, CUB domain"/>
    <property type="match status" value="1"/>
</dbReference>
<dbReference type="CDD" id="cd00041">
    <property type="entry name" value="CUB"/>
    <property type="match status" value="1"/>
</dbReference>
<keyword evidence="3" id="KW-0732">Signal</keyword>
<dbReference type="PANTHER" id="PTHR22991">
    <property type="entry name" value="PROTEIN CBG13490"/>
    <property type="match status" value="1"/>
</dbReference>
<dbReference type="InterPro" id="IPR016186">
    <property type="entry name" value="C-type_lectin-like/link_sf"/>
</dbReference>
<proteinExistence type="predicted"/>
<feature type="non-terminal residue" evidence="6">
    <location>
        <position position="278"/>
    </location>
</feature>
<dbReference type="Gene3D" id="3.10.100.10">
    <property type="entry name" value="Mannose-Binding Protein A, subunit A"/>
    <property type="match status" value="1"/>
</dbReference>
<dbReference type="EMBL" id="CATQJA010002559">
    <property type="protein sequence ID" value="CAJ0571373.1"/>
    <property type="molecule type" value="Genomic_DNA"/>
</dbReference>
<dbReference type="PROSITE" id="PS01180">
    <property type="entry name" value="CUB"/>
    <property type="match status" value="1"/>
</dbReference>
<evidence type="ECO:0000259" key="5">
    <source>
        <dbReference type="PROSITE" id="PS50041"/>
    </source>
</evidence>
<dbReference type="InterPro" id="IPR016187">
    <property type="entry name" value="CTDL_fold"/>
</dbReference>
<sequence>MALRAAVFSALVVLVGAQMTPSPTGCPINWFPYNGTCYTTKTDQTYTMALAEALCQADGGHLASVHDNSTTYFLMDFIASHGIGNAAWIGLKNVGGNSTRQDPAPVCYAFSTAKMYYPGQWLSVPCESHFRAVCARPQGLPMPTQPAPPTCGNTTFFGNNGTIQSPGYPFEFSDRQSCQYQISAFNNYANVEISVIRALNDFNLNVFDGTDQTKPLWQEGQFTQRTYTLTLSSGSPQIKITWYSSGDNNVQPFTIHYSGTATPLYVNPTPRPVAEKQQ</sequence>
<organism evidence="6 7">
    <name type="scientific">Mesorhabditis spiculigera</name>
    <dbReference type="NCBI Taxonomy" id="96644"/>
    <lineage>
        <taxon>Eukaryota</taxon>
        <taxon>Metazoa</taxon>
        <taxon>Ecdysozoa</taxon>
        <taxon>Nematoda</taxon>
        <taxon>Chromadorea</taxon>
        <taxon>Rhabditida</taxon>
        <taxon>Rhabditina</taxon>
        <taxon>Rhabditomorpha</taxon>
        <taxon>Rhabditoidea</taxon>
        <taxon>Rhabditidae</taxon>
        <taxon>Mesorhabditinae</taxon>
        <taxon>Mesorhabditis</taxon>
    </lineage>
</organism>
<dbReference type="InterPro" id="IPR050976">
    <property type="entry name" value="Snaclec"/>
</dbReference>
<reference evidence="6" key="1">
    <citation type="submission" date="2023-06" db="EMBL/GenBank/DDBJ databases">
        <authorList>
            <person name="Delattre M."/>
        </authorList>
    </citation>
    <scope>NUCLEOTIDE SEQUENCE</scope>
    <source>
        <strain evidence="6">AF72</strain>
    </source>
</reference>
<evidence type="ECO:0000256" key="1">
    <source>
        <dbReference type="ARBA" id="ARBA00023157"/>
    </source>
</evidence>
<dbReference type="InterPro" id="IPR035914">
    <property type="entry name" value="Sperma_CUB_dom_sf"/>
</dbReference>
<keyword evidence="7" id="KW-1185">Reference proteome</keyword>
<evidence type="ECO:0000256" key="2">
    <source>
        <dbReference type="PROSITE-ProRule" id="PRU00059"/>
    </source>
</evidence>
<protein>
    <submittedName>
        <fullName evidence="6">Uncharacterized protein</fullName>
    </submittedName>
</protein>
<keyword evidence="1 2" id="KW-1015">Disulfide bond</keyword>
<dbReference type="InterPro" id="IPR000859">
    <property type="entry name" value="CUB_dom"/>
</dbReference>
<dbReference type="Pfam" id="PF00059">
    <property type="entry name" value="Lectin_C"/>
    <property type="match status" value="1"/>
</dbReference>
<dbReference type="AlphaFoldDB" id="A0AA36CLM9"/>
<dbReference type="SUPFAM" id="SSF49854">
    <property type="entry name" value="Spermadhesin, CUB domain"/>
    <property type="match status" value="1"/>
</dbReference>
<evidence type="ECO:0000313" key="7">
    <source>
        <dbReference type="Proteomes" id="UP001177023"/>
    </source>
</evidence>
<dbReference type="SMART" id="SM00042">
    <property type="entry name" value="CUB"/>
    <property type="match status" value="1"/>
</dbReference>